<evidence type="ECO:0000256" key="3">
    <source>
        <dbReference type="ARBA" id="ARBA00022729"/>
    </source>
</evidence>
<comment type="caution">
    <text evidence="6">The sequence shown here is derived from an EMBL/GenBank/DDBJ whole genome shotgun (WGS) entry which is preliminary data.</text>
</comment>
<evidence type="ECO:0000256" key="1">
    <source>
        <dbReference type="ARBA" id="ARBA00005695"/>
    </source>
</evidence>
<dbReference type="PANTHER" id="PTHR30290">
    <property type="entry name" value="PERIPLASMIC BINDING COMPONENT OF ABC TRANSPORTER"/>
    <property type="match status" value="1"/>
</dbReference>
<dbReference type="PANTHER" id="PTHR30290:SF9">
    <property type="entry name" value="OLIGOPEPTIDE-BINDING PROTEIN APPA"/>
    <property type="match status" value="1"/>
</dbReference>
<dbReference type="GO" id="GO:0043190">
    <property type="term" value="C:ATP-binding cassette (ABC) transporter complex"/>
    <property type="evidence" value="ECO:0007669"/>
    <property type="project" value="InterPro"/>
</dbReference>
<dbReference type="OrthoDB" id="9796817at2"/>
<dbReference type="InterPro" id="IPR039424">
    <property type="entry name" value="SBP_5"/>
</dbReference>
<gene>
    <name evidence="6" type="ORF">EYB31_21755</name>
</gene>
<organism evidence="6 7">
    <name type="scientific">Paenibacillus thalictri</name>
    <dbReference type="NCBI Taxonomy" id="2527873"/>
    <lineage>
        <taxon>Bacteria</taxon>
        <taxon>Bacillati</taxon>
        <taxon>Bacillota</taxon>
        <taxon>Bacilli</taxon>
        <taxon>Bacillales</taxon>
        <taxon>Paenibacillaceae</taxon>
        <taxon>Paenibacillus</taxon>
    </lineage>
</organism>
<dbReference type="Gene3D" id="3.40.190.10">
    <property type="entry name" value="Periplasmic binding protein-like II"/>
    <property type="match status" value="1"/>
</dbReference>
<dbReference type="GO" id="GO:0042597">
    <property type="term" value="C:periplasmic space"/>
    <property type="evidence" value="ECO:0007669"/>
    <property type="project" value="UniProtKB-ARBA"/>
</dbReference>
<dbReference type="Proteomes" id="UP000293142">
    <property type="component" value="Unassembled WGS sequence"/>
</dbReference>
<keyword evidence="7" id="KW-1185">Reference proteome</keyword>
<sequence length="560" mass="60891">MTSECLGIEIWGRKLIMRKTVSLLLLLCLSLGLLAACTKTPDAAAPQPAKPADNTPALPKKDAIVYAQSVPITSLDTGGMQPQGYPAGYEAAFAIFNGLVKFDETLNFKPDLADKWTSEPDGLTWTFTLKQGVKFQDGTPFNADAVVGYYTKMLDKNYNTGAYTLWAPIDKIVKVDDNTVKIVTKEPYGGLLNTLAHGSALIPSPAALEKYGKDIGLHPVGTGPYVLDKIEPGTQVVVKANDSYFGGKPAYKQITFKYVGDAAARIAALKSGQADVIDAVPVENAGDLQASPNLELINKPGLQVFGIGLNQTNPILQDKAVRQAFNFAIQKDAIIKALFKGFGTVLTSPLAPNTTGYVKSGEYAYDAAKAKKMLEDAGWKAGADGVLAKDGKRMSFKLRTPEGMYPNDVLVAETIQNQLKAIGVEVKIDKVEKSTFWDGIKVPKAKVDFDMVMFGYNPSHGNGGIQLDAMFLTNPDEGKNPPQWNFNWYSNKNADQLIQNANKQVDQAKRTELLGQAEKMIWDDAPYIWLYAKNNIVAKAKNVDGVTVLPVIFTLVHQTK</sequence>
<comment type="similarity">
    <text evidence="1">Belongs to the bacterial solute-binding protein 5 family.</text>
</comment>
<dbReference type="PIRSF" id="PIRSF002741">
    <property type="entry name" value="MppA"/>
    <property type="match status" value="1"/>
</dbReference>
<dbReference type="InterPro" id="IPR030678">
    <property type="entry name" value="Peptide/Ni-bd"/>
</dbReference>
<proteinExistence type="inferred from homology"/>
<keyword evidence="2" id="KW-0813">Transport</keyword>
<dbReference type="SUPFAM" id="SSF53850">
    <property type="entry name" value="Periplasmic binding protein-like II"/>
    <property type="match status" value="1"/>
</dbReference>
<dbReference type="AlphaFoldDB" id="A0A4Q9DNT5"/>
<evidence type="ECO:0000256" key="4">
    <source>
        <dbReference type="SAM" id="SignalP"/>
    </source>
</evidence>
<feature type="domain" description="Solute-binding protein family 5" evidence="5">
    <location>
        <begin position="108"/>
        <end position="473"/>
    </location>
</feature>
<evidence type="ECO:0000256" key="2">
    <source>
        <dbReference type="ARBA" id="ARBA00022448"/>
    </source>
</evidence>
<protein>
    <recommendedName>
        <fullName evidence="5">Solute-binding protein family 5 domain-containing protein</fullName>
    </recommendedName>
</protein>
<dbReference type="InterPro" id="IPR000914">
    <property type="entry name" value="SBP_5_dom"/>
</dbReference>
<dbReference type="GO" id="GO:1904680">
    <property type="term" value="F:peptide transmembrane transporter activity"/>
    <property type="evidence" value="ECO:0007669"/>
    <property type="project" value="TreeGrafter"/>
</dbReference>
<dbReference type="EMBL" id="SIRE01000016">
    <property type="protein sequence ID" value="TBL75625.1"/>
    <property type="molecule type" value="Genomic_DNA"/>
</dbReference>
<evidence type="ECO:0000313" key="6">
    <source>
        <dbReference type="EMBL" id="TBL75625.1"/>
    </source>
</evidence>
<feature type="chain" id="PRO_5039722084" description="Solute-binding protein family 5 domain-containing protein" evidence="4">
    <location>
        <begin position="36"/>
        <end position="560"/>
    </location>
</feature>
<evidence type="ECO:0000259" key="5">
    <source>
        <dbReference type="Pfam" id="PF00496"/>
    </source>
</evidence>
<dbReference type="Gene3D" id="3.10.105.10">
    <property type="entry name" value="Dipeptide-binding Protein, Domain 3"/>
    <property type="match status" value="1"/>
</dbReference>
<keyword evidence="3 4" id="KW-0732">Signal</keyword>
<name>A0A4Q9DNT5_9BACL</name>
<accession>A0A4Q9DNT5</accession>
<dbReference type="GO" id="GO:0015833">
    <property type="term" value="P:peptide transport"/>
    <property type="evidence" value="ECO:0007669"/>
    <property type="project" value="TreeGrafter"/>
</dbReference>
<dbReference type="Pfam" id="PF00496">
    <property type="entry name" value="SBP_bac_5"/>
    <property type="match status" value="1"/>
</dbReference>
<evidence type="ECO:0000313" key="7">
    <source>
        <dbReference type="Proteomes" id="UP000293142"/>
    </source>
</evidence>
<reference evidence="6 7" key="1">
    <citation type="submission" date="2019-02" db="EMBL/GenBank/DDBJ databases">
        <title>Paenibacillus sp. nov., isolated from surface-sterilized tissue of Thalictrum simplex L.</title>
        <authorList>
            <person name="Tuo L."/>
        </authorList>
    </citation>
    <scope>NUCLEOTIDE SEQUENCE [LARGE SCALE GENOMIC DNA]</scope>
    <source>
        <strain evidence="6 7">N2SHLJ1</strain>
    </source>
</reference>
<feature type="signal peptide" evidence="4">
    <location>
        <begin position="1"/>
        <end position="35"/>
    </location>
</feature>
<dbReference type="Gene3D" id="3.90.76.10">
    <property type="entry name" value="Dipeptide-binding Protein, Domain 1"/>
    <property type="match status" value="1"/>
</dbReference>